<dbReference type="EMBL" id="JANKHO010000597">
    <property type="protein sequence ID" value="KAJ3508071.1"/>
    <property type="molecule type" value="Genomic_DNA"/>
</dbReference>
<dbReference type="Pfam" id="PF18806">
    <property type="entry name" value="Importin_rep_3"/>
    <property type="match status" value="1"/>
</dbReference>
<evidence type="ECO:0000256" key="6">
    <source>
        <dbReference type="ARBA" id="ARBA00023242"/>
    </source>
</evidence>
<evidence type="ECO:0000256" key="5">
    <source>
        <dbReference type="ARBA" id="ARBA00022737"/>
    </source>
</evidence>
<feature type="domain" description="Exportin-1/Importin-beta-like" evidence="7">
    <location>
        <begin position="330"/>
        <end position="461"/>
    </location>
</feature>
<keyword evidence="5" id="KW-0677">Repeat</keyword>
<evidence type="ECO:0000313" key="9">
    <source>
        <dbReference type="Proteomes" id="UP001148786"/>
    </source>
</evidence>
<dbReference type="Pfam" id="PF18773">
    <property type="entry name" value="Importin_rep"/>
    <property type="match status" value="1"/>
</dbReference>
<evidence type="ECO:0000256" key="3">
    <source>
        <dbReference type="ARBA" id="ARBA00016020"/>
    </source>
</evidence>
<dbReference type="GO" id="GO:0005634">
    <property type="term" value="C:nucleus"/>
    <property type="evidence" value="ECO:0007669"/>
    <property type="project" value="UniProtKB-SubCell"/>
</dbReference>
<dbReference type="InterPro" id="IPR016024">
    <property type="entry name" value="ARM-type_fold"/>
</dbReference>
<keyword evidence="4" id="KW-0813">Transport</keyword>
<dbReference type="GO" id="GO:0005737">
    <property type="term" value="C:cytoplasm"/>
    <property type="evidence" value="ECO:0007669"/>
    <property type="project" value="TreeGrafter"/>
</dbReference>
<name>A0A9W8K1K5_9AGAR</name>
<dbReference type="OrthoDB" id="2016913at2759"/>
<dbReference type="InterPro" id="IPR040520">
    <property type="entry name" value="Importin_rep_3"/>
</dbReference>
<dbReference type="Proteomes" id="UP001148786">
    <property type="component" value="Unassembled WGS sequence"/>
</dbReference>
<comment type="subcellular location">
    <subcellularLocation>
        <location evidence="1">Nucleus</location>
    </subcellularLocation>
</comment>
<sequence length="1266" mass="139307">MAITIHQTLCRTWWWDTMEEHKITFHEDGTGEILSYADFNIWLSLCVEWNYVNTAQAEQVAAQKLEEFAIQRSIFSKFAAPEVISEIPIEFRITKKAIPRLVEATRRYSKINDTILFEGAFDKRTIVLTLRKGVFITQWNEERDTGLNPPKYRLSLTFSPSPYPDPQDWNYEVNNGPKHMQQWKMTRFCTVLIEGSLIVANDLISNHHHRSTSSSAMTTPAFLPALSQSDVEQVVQLIQQAYGPSTATAIPEELKRLQQDLFEIQKRPEAWGLVIPLLNHHDPNVQFFGAHTAQVKIARDWEAFPVENVEMLRDLMVQLTAHSISVGHGKFILRKLFVALSSLALKLAPGHPSRWPDWILSCVTAFLNRGASTDHLHDFLAIVAEEVSNADLLGPSKAQLQQTMIDATPMVVQAITTTLIQPLGTTPTSHYLSAMKCLQAWMSYLKGDHLTTLIPLLICLLDPSHPDEAIFIASSDALQEITAKSAFADGSGTKALTEPLMVWLDVVGNRIMERVINSDDMSSISHSLCKLVVALGDHSTSYIATNISSSYPVPRPSTSPTTKGHLTQNFLRLLLAYTGLPGYYGVDEEESEMTLGFWYLFQEALWSTDYYIEEGGEDRSSVPPDTGDGGESKQVLMAKAVYTELVKVLRKKVAFPPPGSGWSRDQVEKFQVYRRDVGDTLINAYYVLRDDMLAYYVNDVVERLASRQDGEGWQVAEIEATLHCITSIQEAIDMENVPHLSRLFSPEVLGRLPSTGRSRIRRTALGVIGAYSSWFATQSHPPPSSPPTNKPNVLLTVLSYVVSALPDPSLCLSAATALRNLCEANRKDLAVHIGAFGELHAGLNRIPDSEKGKVLQSIASVIQAMPPSDEIPAIEAIVNPIVQKLHDALQSSSTLPDEARISTILQLEILSGVAKGLTRTVEGLAVLEDDSDPEVQAESEQVKAAREDSRAIKLRENIFTAVRGIVELWSTDAAIGHSLSDLFKSITSLPSDITLISLPAGPLLELVCVAAQRQLTAAWLSLAAILIAQLNPPVYSLNLKSGPTPEAEMTVQRLLPVLMQCGLTMLGVEGAMESNPDIVQEFFSCMERVAQDFTNTFYALSPGLLDALIQCAVKALSLQERYSLVSACSFLSTLVNRSSLTDELIAHKTVLLTAHGRSIMRAVLEGFAGVAPRSVVPNLIEMLGTLLSRASGPDAGPGGGAPQWMKEILMADDFVPSKAGPDVKAKFIKAVAGSRSLKRTREAAQQFTLVARGLEGSNFGYSSLTM</sequence>
<dbReference type="PANTHER" id="PTHR12363">
    <property type="entry name" value="TRANSPORTIN 3 AND IMPORTIN 13"/>
    <property type="match status" value="1"/>
</dbReference>
<dbReference type="AlphaFoldDB" id="A0A9W8K1K5"/>
<keyword evidence="6" id="KW-0539">Nucleus</keyword>
<evidence type="ECO:0000259" key="7">
    <source>
        <dbReference type="Pfam" id="PF08389"/>
    </source>
</evidence>
<dbReference type="InterPro" id="IPR013598">
    <property type="entry name" value="Exportin-1/Importin-b-like"/>
</dbReference>
<evidence type="ECO:0000313" key="8">
    <source>
        <dbReference type="EMBL" id="KAJ3508071.1"/>
    </source>
</evidence>
<gene>
    <name evidence="8" type="ORF">NLJ89_g5955</name>
</gene>
<dbReference type="InterPro" id="IPR040709">
    <property type="entry name" value="Importin_rep_1"/>
</dbReference>
<dbReference type="Pfam" id="PF08389">
    <property type="entry name" value="Xpo1"/>
    <property type="match status" value="1"/>
</dbReference>
<reference evidence="8" key="1">
    <citation type="submission" date="2022-07" db="EMBL/GenBank/DDBJ databases">
        <title>Genome Sequence of Agrocybe chaxingu.</title>
        <authorList>
            <person name="Buettner E."/>
        </authorList>
    </citation>
    <scope>NUCLEOTIDE SEQUENCE</scope>
    <source>
        <strain evidence="8">MP-N11</strain>
    </source>
</reference>
<dbReference type="InterPro" id="IPR011989">
    <property type="entry name" value="ARM-like"/>
</dbReference>
<evidence type="ECO:0000256" key="2">
    <source>
        <dbReference type="ARBA" id="ARBA00007991"/>
    </source>
</evidence>
<evidence type="ECO:0000256" key="1">
    <source>
        <dbReference type="ARBA" id="ARBA00004123"/>
    </source>
</evidence>
<proteinExistence type="inferred from homology"/>
<keyword evidence="9" id="KW-1185">Reference proteome</keyword>
<comment type="similarity">
    <text evidence="2">Belongs to the importin beta family.</text>
</comment>
<dbReference type="SUPFAM" id="SSF48371">
    <property type="entry name" value="ARM repeat"/>
    <property type="match status" value="1"/>
</dbReference>
<dbReference type="InterPro" id="IPR051345">
    <property type="entry name" value="Importin_beta-like_NTR"/>
</dbReference>
<evidence type="ECO:0000256" key="4">
    <source>
        <dbReference type="ARBA" id="ARBA00022448"/>
    </source>
</evidence>
<dbReference type="GO" id="GO:0006606">
    <property type="term" value="P:protein import into nucleus"/>
    <property type="evidence" value="ECO:0007669"/>
    <property type="project" value="TreeGrafter"/>
</dbReference>
<comment type="caution">
    <text evidence="8">The sequence shown here is derived from an EMBL/GenBank/DDBJ whole genome shotgun (WGS) entry which is preliminary data.</text>
</comment>
<protein>
    <recommendedName>
        <fullName evidence="3">Importin-13</fullName>
    </recommendedName>
</protein>
<dbReference type="PANTHER" id="PTHR12363:SF33">
    <property type="entry name" value="IMPORTIN-13"/>
    <property type="match status" value="1"/>
</dbReference>
<dbReference type="Gene3D" id="1.25.10.10">
    <property type="entry name" value="Leucine-rich Repeat Variant"/>
    <property type="match status" value="1"/>
</dbReference>
<organism evidence="8 9">
    <name type="scientific">Agrocybe chaxingu</name>
    <dbReference type="NCBI Taxonomy" id="84603"/>
    <lineage>
        <taxon>Eukaryota</taxon>
        <taxon>Fungi</taxon>
        <taxon>Dikarya</taxon>
        <taxon>Basidiomycota</taxon>
        <taxon>Agaricomycotina</taxon>
        <taxon>Agaricomycetes</taxon>
        <taxon>Agaricomycetidae</taxon>
        <taxon>Agaricales</taxon>
        <taxon>Agaricineae</taxon>
        <taxon>Strophariaceae</taxon>
        <taxon>Agrocybe</taxon>
    </lineage>
</organism>
<accession>A0A9W8K1K5</accession>